<sequence>MRRIFLSVALAVTALLVPLLTATPALAKGISHGRLTGPGLSAPIKVVPGSRARDTRLNTLRTGTSAHAAVYAFMPKTFGSRRPPGRLGPCYRLEWYGPPGDTPVLLQFVYPYAARGPVVRTPKQKGAVQHGWVRAPAYTKDVLRELGLPKRAPAGGRTCP</sequence>
<gene>
    <name evidence="2" type="ORF">GCM10009560_43200</name>
</gene>
<accession>A0ABN1PZ20</accession>
<reference evidence="2 3" key="1">
    <citation type="journal article" date="2019" name="Int. J. Syst. Evol. Microbiol.">
        <title>The Global Catalogue of Microorganisms (GCM) 10K type strain sequencing project: providing services to taxonomists for standard genome sequencing and annotation.</title>
        <authorList>
            <consortium name="The Broad Institute Genomics Platform"/>
            <consortium name="The Broad Institute Genome Sequencing Center for Infectious Disease"/>
            <person name="Wu L."/>
            <person name="Ma J."/>
        </authorList>
    </citation>
    <scope>NUCLEOTIDE SEQUENCE [LARGE SCALE GENOMIC DNA]</scope>
    <source>
        <strain evidence="2 3">JCM 11136</strain>
    </source>
</reference>
<evidence type="ECO:0000313" key="2">
    <source>
        <dbReference type="EMBL" id="GAA0935256.1"/>
    </source>
</evidence>
<keyword evidence="3" id="KW-1185">Reference proteome</keyword>
<dbReference type="Proteomes" id="UP001501578">
    <property type="component" value="Unassembled WGS sequence"/>
</dbReference>
<dbReference type="EMBL" id="BAAAHQ010000023">
    <property type="protein sequence ID" value="GAA0935256.1"/>
    <property type="molecule type" value="Genomic_DNA"/>
</dbReference>
<feature type="chain" id="PRO_5046255426" evidence="1">
    <location>
        <begin position="28"/>
        <end position="160"/>
    </location>
</feature>
<keyword evidence="1" id="KW-0732">Signal</keyword>
<name>A0ABN1PZ20_9ACTN</name>
<feature type="signal peptide" evidence="1">
    <location>
        <begin position="1"/>
        <end position="27"/>
    </location>
</feature>
<proteinExistence type="predicted"/>
<organism evidence="2 3">
    <name type="scientific">Nonomuraea longicatena</name>
    <dbReference type="NCBI Taxonomy" id="83682"/>
    <lineage>
        <taxon>Bacteria</taxon>
        <taxon>Bacillati</taxon>
        <taxon>Actinomycetota</taxon>
        <taxon>Actinomycetes</taxon>
        <taxon>Streptosporangiales</taxon>
        <taxon>Streptosporangiaceae</taxon>
        <taxon>Nonomuraea</taxon>
    </lineage>
</organism>
<evidence type="ECO:0000256" key="1">
    <source>
        <dbReference type="SAM" id="SignalP"/>
    </source>
</evidence>
<protein>
    <submittedName>
        <fullName evidence="2">Uncharacterized protein</fullName>
    </submittedName>
</protein>
<dbReference type="RefSeq" id="WP_343951742.1">
    <property type="nucleotide sequence ID" value="NZ_BAAAHQ010000023.1"/>
</dbReference>
<comment type="caution">
    <text evidence="2">The sequence shown here is derived from an EMBL/GenBank/DDBJ whole genome shotgun (WGS) entry which is preliminary data.</text>
</comment>
<evidence type="ECO:0000313" key="3">
    <source>
        <dbReference type="Proteomes" id="UP001501578"/>
    </source>
</evidence>